<evidence type="ECO:0000313" key="1">
    <source>
        <dbReference type="EMBL" id="TCS66471.1"/>
    </source>
</evidence>
<gene>
    <name evidence="1" type="ORF">EDD52_102288</name>
</gene>
<sequence>MEILIAVPIVLLCVLGLSAGLMLGGKRLETSCHGMKCLGGIRCDGCPKRRKRQEAASDD</sequence>
<dbReference type="OrthoDB" id="8455822at2"/>
<dbReference type="RefSeq" id="WP_132242574.1">
    <property type="nucleotide sequence ID" value="NZ_SLZU01000002.1"/>
</dbReference>
<organism evidence="1 2">
    <name type="scientific">Primorskyibacter sedentarius</name>
    <dbReference type="NCBI Taxonomy" id="745311"/>
    <lineage>
        <taxon>Bacteria</taxon>
        <taxon>Pseudomonadati</taxon>
        <taxon>Pseudomonadota</taxon>
        <taxon>Alphaproteobacteria</taxon>
        <taxon>Rhodobacterales</taxon>
        <taxon>Roseobacteraceae</taxon>
        <taxon>Primorskyibacter</taxon>
    </lineage>
</organism>
<name>A0A4R3JMJ5_9RHOB</name>
<evidence type="ECO:0000313" key="2">
    <source>
        <dbReference type="Proteomes" id="UP000295696"/>
    </source>
</evidence>
<protein>
    <submittedName>
        <fullName evidence="1">Uncharacterized protein</fullName>
    </submittedName>
</protein>
<dbReference type="Proteomes" id="UP000295696">
    <property type="component" value="Unassembled WGS sequence"/>
</dbReference>
<comment type="caution">
    <text evidence="1">The sequence shown here is derived from an EMBL/GenBank/DDBJ whole genome shotgun (WGS) entry which is preliminary data.</text>
</comment>
<dbReference type="EMBL" id="SLZU01000002">
    <property type="protein sequence ID" value="TCS66471.1"/>
    <property type="molecule type" value="Genomic_DNA"/>
</dbReference>
<dbReference type="AlphaFoldDB" id="A0A4R3JMJ5"/>
<keyword evidence="2" id="KW-1185">Reference proteome</keyword>
<reference evidence="1 2" key="1">
    <citation type="submission" date="2019-03" db="EMBL/GenBank/DDBJ databases">
        <title>Genomic Encyclopedia of Type Strains, Phase IV (KMG-IV): sequencing the most valuable type-strain genomes for metagenomic binning, comparative biology and taxonomic classification.</title>
        <authorList>
            <person name="Goeker M."/>
        </authorList>
    </citation>
    <scope>NUCLEOTIDE SEQUENCE [LARGE SCALE GENOMIC DNA]</scope>
    <source>
        <strain evidence="1 2">DSM 104836</strain>
    </source>
</reference>
<accession>A0A4R3JMJ5</accession>
<proteinExistence type="predicted"/>